<dbReference type="KEGG" id="tnu:BD01_1818"/>
<evidence type="ECO:0000256" key="1">
    <source>
        <dbReference type="SAM" id="Phobius"/>
    </source>
</evidence>
<gene>
    <name evidence="2" type="ORF">BD01_1818</name>
</gene>
<reference evidence="2 3" key="1">
    <citation type="submission" date="2014-02" db="EMBL/GenBank/DDBJ databases">
        <title>Genome Sequence of an Hyperthermophilic Archaeon, Thermococcus nautili 30-1, producing viral vesicles.</title>
        <authorList>
            <person name="Oberto J."/>
            <person name="Gaudin M."/>
            <person name="Cossu M."/>
            <person name="Gorlas A."/>
            <person name="Slesarev A."/>
            <person name="Marguet E."/>
            <person name="Forterre P."/>
        </authorList>
    </citation>
    <scope>NUCLEOTIDE SEQUENCE [LARGE SCALE GENOMIC DNA]</scope>
    <source>
        <strain evidence="2 3">30-1</strain>
    </source>
</reference>
<keyword evidence="1" id="KW-0812">Transmembrane</keyword>
<keyword evidence="1" id="KW-0472">Membrane</keyword>
<evidence type="ECO:0000313" key="2">
    <source>
        <dbReference type="EMBL" id="AHL23421.1"/>
    </source>
</evidence>
<dbReference type="RefSeq" id="WP_042692094.1">
    <property type="nucleotide sequence ID" value="NZ_CP007264.1"/>
</dbReference>
<dbReference type="GeneID" id="82170656"/>
<protein>
    <submittedName>
        <fullName evidence="2">Uncharacterized protein</fullName>
    </submittedName>
</protein>
<evidence type="ECO:0000313" key="3">
    <source>
        <dbReference type="Proteomes" id="UP000019434"/>
    </source>
</evidence>
<proteinExistence type="predicted"/>
<sequence length="255" mass="29106">MGGNKGLIMIVLMIVATFSLWGFVWVKVGGITFGWVITMIVLLIPVVFSIVFFLGRILEKHGYTKRDIKRLHVILEGHWNEPWEPGYLLYEVQRCIIYHLLLWGFLGTLLLQFKDFSLVLITCVGIVLLLIGGYPLFATMIVWILALPFYFLRDKRAEDAFEFIGKTSLVSTIAIPPIWVVSRYLATQNYPEEILGIFNAVVANAEKFLVLSVLNTLFGFLGLYLSRRVGRRILTVVLLSLAVAMLFVVWSLFKR</sequence>
<organism evidence="2 3">
    <name type="scientific">Thermococcus nautili</name>
    <dbReference type="NCBI Taxonomy" id="195522"/>
    <lineage>
        <taxon>Archaea</taxon>
        <taxon>Methanobacteriati</taxon>
        <taxon>Methanobacteriota</taxon>
        <taxon>Thermococci</taxon>
        <taxon>Thermococcales</taxon>
        <taxon>Thermococcaceae</taxon>
        <taxon>Thermococcus</taxon>
    </lineage>
</organism>
<accession>W8P3Q7</accession>
<dbReference type="STRING" id="195522.BD01_1818"/>
<name>W8P3Q7_9EURY</name>
<feature type="transmembrane region" description="Helical" evidence="1">
    <location>
        <begin position="233"/>
        <end position="253"/>
    </location>
</feature>
<dbReference type="OrthoDB" id="85827at2157"/>
<dbReference type="eggNOG" id="arCOG07090">
    <property type="taxonomic scope" value="Archaea"/>
</dbReference>
<feature type="transmembrane region" description="Helical" evidence="1">
    <location>
        <begin position="119"/>
        <end position="151"/>
    </location>
</feature>
<dbReference type="Proteomes" id="UP000019434">
    <property type="component" value="Chromosome"/>
</dbReference>
<feature type="transmembrane region" description="Helical" evidence="1">
    <location>
        <begin position="95"/>
        <end position="113"/>
    </location>
</feature>
<dbReference type="EMBL" id="CP007264">
    <property type="protein sequence ID" value="AHL23421.1"/>
    <property type="molecule type" value="Genomic_DNA"/>
</dbReference>
<dbReference type="AlphaFoldDB" id="W8P3Q7"/>
<dbReference type="HOGENOM" id="CLU_1178171_0_0_2"/>
<feature type="transmembrane region" description="Helical" evidence="1">
    <location>
        <begin position="208"/>
        <end position="226"/>
    </location>
</feature>
<feature type="transmembrane region" description="Helical" evidence="1">
    <location>
        <begin position="163"/>
        <end position="181"/>
    </location>
</feature>
<feature type="transmembrane region" description="Helical" evidence="1">
    <location>
        <begin position="7"/>
        <end position="26"/>
    </location>
</feature>
<keyword evidence="1" id="KW-1133">Transmembrane helix</keyword>
<keyword evidence="3" id="KW-1185">Reference proteome</keyword>
<feature type="transmembrane region" description="Helical" evidence="1">
    <location>
        <begin position="32"/>
        <end position="55"/>
    </location>
</feature>